<dbReference type="InterPro" id="IPR018247">
    <property type="entry name" value="EF_Hand_1_Ca_BS"/>
</dbReference>
<dbReference type="KEGG" id="mrtj:KHC33_07500"/>
<gene>
    <name evidence="8" type="ORF">KHC33_07500</name>
</gene>
<evidence type="ECO:0000256" key="6">
    <source>
        <dbReference type="RuleBase" id="RU003355"/>
    </source>
</evidence>
<dbReference type="InterPro" id="IPR036852">
    <property type="entry name" value="Peptidase_S8/S53_dom_sf"/>
</dbReference>
<evidence type="ECO:0000256" key="4">
    <source>
        <dbReference type="ARBA" id="ARBA00022825"/>
    </source>
</evidence>
<dbReference type="InterPro" id="IPR051048">
    <property type="entry name" value="Peptidase_S8/S53_subtilisin"/>
</dbReference>
<organism evidence="8 9">
    <name type="scientific">Methanospirillum purgamenti</name>
    <dbReference type="NCBI Taxonomy" id="2834276"/>
    <lineage>
        <taxon>Archaea</taxon>
        <taxon>Methanobacteriati</taxon>
        <taxon>Methanobacteriota</taxon>
        <taxon>Stenosarchaea group</taxon>
        <taxon>Methanomicrobia</taxon>
        <taxon>Methanomicrobiales</taxon>
        <taxon>Methanospirillaceae</taxon>
        <taxon>Methanospirillum</taxon>
    </lineage>
</organism>
<dbReference type="PRINTS" id="PR00723">
    <property type="entry name" value="SUBTILISIN"/>
</dbReference>
<evidence type="ECO:0000256" key="2">
    <source>
        <dbReference type="ARBA" id="ARBA00022670"/>
    </source>
</evidence>
<name>A0A8E7EL11_9EURY</name>
<keyword evidence="4 5" id="KW-0720">Serine protease</keyword>
<proteinExistence type="inferred from homology"/>
<dbReference type="InterPro" id="IPR034204">
    <property type="entry name" value="PfSUB1-like_cat_dom"/>
</dbReference>
<dbReference type="GO" id="GO:0004252">
    <property type="term" value="F:serine-type endopeptidase activity"/>
    <property type="evidence" value="ECO:0007669"/>
    <property type="project" value="UniProtKB-UniRule"/>
</dbReference>
<dbReference type="InterPro" id="IPR035986">
    <property type="entry name" value="PKD_dom_sf"/>
</dbReference>
<dbReference type="PROSITE" id="PS00138">
    <property type="entry name" value="SUBTILASE_SER"/>
    <property type="match status" value="1"/>
</dbReference>
<dbReference type="PANTHER" id="PTHR43399:SF4">
    <property type="entry name" value="CELL WALL-ASSOCIATED PROTEASE"/>
    <property type="match status" value="1"/>
</dbReference>
<dbReference type="SMART" id="SM00089">
    <property type="entry name" value="PKD"/>
    <property type="match status" value="1"/>
</dbReference>
<comment type="similarity">
    <text evidence="1 5 6">Belongs to the peptidase S8 family.</text>
</comment>
<evidence type="ECO:0000313" key="9">
    <source>
        <dbReference type="Proteomes" id="UP000680656"/>
    </source>
</evidence>
<dbReference type="Gene3D" id="2.60.40.10">
    <property type="entry name" value="Immunoglobulins"/>
    <property type="match status" value="1"/>
</dbReference>
<reference evidence="8 9" key="1">
    <citation type="submission" date="2021-05" db="EMBL/GenBank/DDBJ databases">
        <title>A novel Methanospirillum isolate from a pyrite-forming mixed culture.</title>
        <authorList>
            <person name="Bunk B."/>
            <person name="Sproer C."/>
            <person name="Spring S."/>
            <person name="Pester M."/>
        </authorList>
    </citation>
    <scope>NUCLEOTIDE SEQUENCE [LARGE SCALE GENOMIC DNA]</scope>
    <source>
        <strain evidence="8 9">J.3.6.1-F.2.7.3</strain>
    </source>
</reference>
<evidence type="ECO:0000256" key="5">
    <source>
        <dbReference type="PROSITE-ProRule" id="PRU01240"/>
    </source>
</evidence>
<accession>A0A8E7EL11</accession>
<dbReference type="FunFam" id="2.60.40.10:FF:000270">
    <property type="entry name" value="Cell surface protein"/>
    <property type="match status" value="1"/>
</dbReference>
<dbReference type="Gene3D" id="3.40.50.200">
    <property type="entry name" value="Peptidase S8/S53 domain"/>
    <property type="match status" value="1"/>
</dbReference>
<keyword evidence="2 5" id="KW-0645">Protease</keyword>
<keyword evidence="3 5" id="KW-0378">Hydrolase</keyword>
<dbReference type="InterPro" id="IPR023828">
    <property type="entry name" value="Peptidase_S8_Ser-AS"/>
</dbReference>
<dbReference type="InterPro" id="IPR023827">
    <property type="entry name" value="Peptidase_S8_Asp-AS"/>
</dbReference>
<dbReference type="PROSITE" id="PS00018">
    <property type="entry name" value="EF_HAND_1"/>
    <property type="match status" value="1"/>
</dbReference>
<dbReference type="InterPro" id="IPR015500">
    <property type="entry name" value="Peptidase_S8_subtilisin-rel"/>
</dbReference>
<dbReference type="InterPro" id="IPR022409">
    <property type="entry name" value="PKD/Chitinase_dom"/>
</dbReference>
<dbReference type="Pfam" id="PF22148">
    <property type="entry name" value="Fervidolysin_NPro-like"/>
    <property type="match status" value="1"/>
</dbReference>
<dbReference type="AlphaFoldDB" id="A0A8E7EL11"/>
<dbReference type="GeneID" id="65097018"/>
<dbReference type="GO" id="GO:0006508">
    <property type="term" value="P:proteolysis"/>
    <property type="evidence" value="ECO:0007669"/>
    <property type="project" value="UniProtKB-KW"/>
</dbReference>
<evidence type="ECO:0000313" key="8">
    <source>
        <dbReference type="EMBL" id="QVV90316.1"/>
    </source>
</evidence>
<feature type="active site" description="Charge relay system" evidence="5">
    <location>
        <position position="216"/>
    </location>
</feature>
<dbReference type="PANTHER" id="PTHR43399">
    <property type="entry name" value="SUBTILISIN-RELATED"/>
    <property type="match status" value="1"/>
</dbReference>
<evidence type="ECO:0000256" key="3">
    <source>
        <dbReference type="ARBA" id="ARBA00022801"/>
    </source>
</evidence>
<evidence type="ECO:0000256" key="1">
    <source>
        <dbReference type="ARBA" id="ARBA00011073"/>
    </source>
</evidence>
<dbReference type="Proteomes" id="UP000680656">
    <property type="component" value="Chromosome"/>
</dbReference>
<dbReference type="SUPFAM" id="SSF52743">
    <property type="entry name" value="Subtilisin-like"/>
    <property type="match status" value="1"/>
</dbReference>
<dbReference type="EMBL" id="CP075546">
    <property type="protein sequence ID" value="QVV90316.1"/>
    <property type="molecule type" value="Genomic_DNA"/>
</dbReference>
<dbReference type="PROSITE" id="PS00137">
    <property type="entry name" value="SUBTILASE_HIS"/>
    <property type="match status" value="1"/>
</dbReference>
<dbReference type="Pfam" id="PF00082">
    <property type="entry name" value="Peptidase_S8"/>
    <property type="match status" value="1"/>
</dbReference>
<dbReference type="InterPro" id="IPR022398">
    <property type="entry name" value="Peptidase_S8_His-AS"/>
</dbReference>
<dbReference type="SUPFAM" id="SSF49299">
    <property type="entry name" value="PKD domain"/>
    <property type="match status" value="1"/>
</dbReference>
<dbReference type="InterPro" id="IPR000209">
    <property type="entry name" value="Peptidase_S8/S53_dom"/>
</dbReference>
<protein>
    <submittedName>
        <fullName evidence="8">S8 family serine peptidase</fullName>
    </submittedName>
</protein>
<dbReference type="InterPro" id="IPR013783">
    <property type="entry name" value="Ig-like_fold"/>
</dbReference>
<feature type="active site" description="Charge relay system" evidence="5">
    <location>
        <position position="183"/>
    </location>
</feature>
<dbReference type="InterPro" id="IPR000601">
    <property type="entry name" value="PKD_dom"/>
</dbReference>
<dbReference type="InterPro" id="IPR054399">
    <property type="entry name" value="Fervidolysin-like_N_prodom"/>
</dbReference>
<dbReference type="PROSITE" id="PS51892">
    <property type="entry name" value="SUBTILASE"/>
    <property type="match status" value="1"/>
</dbReference>
<evidence type="ECO:0000259" key="7">
    <source>
        <dbReference type="PROSITE" id="PS50093"/>
    </source>
</evidence>
<feature type="domain" description="PKD" evidence="7">
    <location>
        <begin position="433"/>
        <end position="496"/>
    </location>
</feature>
<sequence>MSVSWVFRACMLFMLMLSSWGAVSAADVSGTYEPGEVIIQYNDIGSGTAVVSVASSLNAQIGAETILTEEILGVKGLQVVKVPDSMSVPEAVEYYKSNEYVAYAEPNYITYLPNPTDDSGITEENLDIADVPMNFPNDPGFSLQWGLYSNNTTNVSTGRSDIHAPEAWNVSTGSSDVIVAVIDSGVDYNHEDLAENCLSGYDFVNSDTDPMDDNGHGTHCAGILGAVTNNNLGIAGVSWNSKILPVKVFDAAGTSNTVLEIQGILYASEMGADIISCSWGTYYNSEILKEVIDNTPALFVCSSGNDGYDTDKIPHYPSGYDSPHVISVGASDESDLKAWFSNYGVTTVDLMAPGVSIYSTTPGSYGFKDGTSMAVPFVAGTAALIKSEKPANEPVQIKNLLMSTVDKKYWLNQSCVSGGRLNAYNALSQVLPLQADFSANPASGTIPLNVQFTDHSTGEPTKWHWSFGDGYESTTQNPVHLYMKPGRYSITLTVSNEGLSSVAEKENYIHVKPPYQPVKAFPDGTGGNYPTPTDPDDDGLFEDINGNGWLEYDDTKLLFNQILFAMKEEPIGQFDFDGSGFIGFGDVVKLYQMV</sequence>
<feature type="active site" description="Charge relay system" evidence="5">
    <location>
        <position position="372"/>
    </location>
</feature>
<dbReference type="CDD" id="cd07473">
    <property type="entry name" value="Peptidases_S8_Subtilisin_like"/>
    <property type="match status" value="1"/>
</dbReference>
<dbReference type="RefSeq" id="WP_214421087.1">
    <property type="nucleotide sequence ID" value="NZ_CP075546.1"/>
</dbReference>
<dbReference type="PROSITE" id="PS50093">
    <property type="entry name" value="PKD"/>
    <property type="match status" value="1"/>
</dbReference>
<dbReference type="CDD" id="cd00146">
    <property type="entry name" value="PKD"/>
    <property type="match status" value="1"/>
</dbReference>
<keyword evidence="9" id="KW-1185">Reference proteome</keyword>
<dbReference type="PROSITE" id="PS00136">
    <property type="entry name" value="SUBTILASE_ASP"/>
    <property type="match status" value="1"/>
</dbReference>
<dbReference type="Pfam" id="PF18911">
    <property type="entry name" value="PKD_4"/>
    <property type="match status" value="1"/>
</dbReference>